<feature type="compositionally biased region" description="Low complexity" evidence="2">
    <location>
        <begin position="454"/>
        <end position="469"/>
    </location>
</feature>
<dbReference type="AlphaFoldDB" id="A0AAD8W313"/>
<gene>
    <name evidence="4" type="ORF">QYE76_006179</name>
</gene>
<dbReference type="Proteomes" id="UP001231189">
    <property type="component" value="Unassembled WGS sequence"/>
</dbReference>
<proteinExistence type="predicted"/>
<feature type="compositionally biased region" description="Basic residues" evidence="2">
    <location>
        <begin position="535"/>
        <end position="548"/>
    </location>
</feature>
<organism evidence="4 5">
    <name type="scientific">Lolium multiflorum</name>
    <name type="common">Italian ryegrass</name>
    <name type="synonym">Lolium perenne subsp. multiflorum</name>
    <dbReference type="NCBI Taxonomy" id="4521"/>
    <lineage>
        <taxon>Eukaryota</taxon>
        <taxon>Viridiplantae</taxon>
        <taxon>Streptophyta</taxon>
        <taxon>Embryophyta</taxon>
        <taxon>Tracheophyta</taxon>
        <taxon>Spermatophyta</taxon>
        <taxon>Magnoliopsida</taxon>
        <taxon>Liliopsida</taxon>
        <taxon>Poales</taxon>
        <taxon>Poaceae</taxon>
        <taxon>BOP clade</taxon>
        <taxon>Pooideae</taxon>
        <taxon>Poodae</taxon>
        <taxon>Poeae</taxon>
        <taxon>Poeae Chloroplast Group 2 (Poeae type)</taxon>
        <taxon>Loliodinae</taxon>
        <taxon>Loliinae</taxon>
        <taxon>Lolium</taxon>
    </lineage>
</organism>
<dbReference type="PANTHER" id="PTHR37888:SF15">
    <property type="entry name" value="DNA-BINDING BROMODOMAIN-CONTAINING PROTEIN"/>
    <property type="match status" value="1"/>
</dbReference>
<evidence type="ECO:0000313" key="5">
    <source>
        <dbReference type="Proteomes" id="UP001231189"/>
    </source>
</evidence>
<evidence type="ECO:0000256" key="2">
    <source>
        <dbReference type="SAM" id="MobiDB-lite"/>
    </source>
</evidence>
<feature type="compositionally biased region" description="Basic and acidic residues" evidence="2">
    <location>
        <begin position="180"/>
        <end position="196"/>
    </location>
</feature>
<dbReference type="CDD" id="cd00167">
    <property type="entry name" value="SANT"/>
    <property type="match status" value="1"/>
</dbReference>
<feature type="compositionally biased region" description="Low complexity" evidence="2">
    <location>
        <begin position="425"/>
        <end position="438"/>
    </location>
</feature>
<evidence type="ECO:0000313" key="4">
    <source>
        <dbReference type="EMBL" id="KAK1631864.1"/>
    </source>
</evidence>
<dbReference type="InterPro" id="IPR036427">
    <property type="entry name" value="Bromodomain-like_sf"/>
</dbReference>
<dbReference type="SMART" id="SM00717">
    <property type="entry name" value="SANT"/>
    <property type="match status" value="1"/>
</dbReference>
<sequence length="597" mass="63117">MMTDGSDVSPEAAAAGGEIWGTLEELVLACAVSRHGTASWESVATEVQTRSPLAARPRLTPRSCRLRFRHLHRRFSLVVGAAGAGAEEAGEEEAEGHGEVEDPDASAADAWLDELRRLRVAELRREVERCDLSIGTLQSKVELMKEERSRSRSASGSGEATTAAKAEGENVSCRESNSTDLKRPVKEEEGDAKQEASGESMAASKGSSASLCRRVGRKGGEEECEEAASAQPLAALLDRVAARFGPVFERLQESQESESYRGTIRRHVDLDAMRRRLDDGAGYPSAELYRDLLLLCANAAVYLPRHAPDHAAAALDALRLVSAQVSASLREPAPNPKRELLVKTVTAAALAAAADTRRAEADIVGPLIEKAAKPLIFCRKRSSIAKSAAAAAVDAAARKEETAADKASEVPCQPQEETDGEKTKNAAADVAAAANDKAWGTRTKKTRGPGKNSAKALAAKAAAEAAAAATESDSNKKSDAEGTAAAGGLPKKRIAVDFLKRLNQGASTTKKRGSPLTKRKQSAPTKDEEEEQPKRRGPGRKSAGRGRGGKAAGTKRSVGRPPVKRAAPSVTPPPAKRAKVNRSERSSSSSRRGGRKA</sequence>
<dbReference type="InterPro" id="IPR001487">
    <property type="entry name" value="Bromodomain"/>
</dbReference>
<reference evidence="4" key="1">
    <citation type="submission" date="2023-07" db="EMBL/GenBank/DDBJ databases">
        <title>A chromosome-level genome assembly of Lolium multiflorum.</title>
        <authorList>
            <person name="Chen Y."/>
            <person name="Copetti D."/>
            <person name="Kolliker R."/>
            <person name="Studer B."/>
        </authorList>
    </citation>
    <scope>NUCLEOTIDE SEQUENCE</scope>
    <source>
        <strain evidence="4">02402/16</strain>
        <tissue evidence="4">Leaf</tissue>
    </source>
</reference>
<dbReference type="CDD" id="cd04369">
    <property type="entry name" value="Bromodomain"/>
    <property type="match status" value="1"/>
</dbReference>
<feature type="region of interest" description="Disordered" evidence="2">
    <location>
        <begin position="84"/>
        <end position="104"/>
    </location>
</feature>
<comment type="caution">
    <text evidence="4">The sequence shown here is derived from an EMBL/GenBank/DDBJ whole genome shotgun (WGS) entry which is preliminary data.</text>
</comment>
<dbReference type="SUPFAM" id="SSF47370">
    <property type="entry name" value="Bromodomain"/>
    <property type="match status" value="1"/>
</dbReference>
<feature type="region of interest" description="Disordered" evidence="2">
    <location>
        <begin position="402"/>
        <end position="597"/>
    </location>
</feature>
<feature type="compositionally biased region" description="Basic residues" evidence="2">
    <location>
        <begin position="509"/>
        <end position="521"/>
    </location>
</feature>
<dbReference type="PANTHER" id="PTHR37888">
    <property type="entry name" value="DNA-BINDING BROMODOMAIN-CONTAINING PROTEIN"/>
    <property type="match status" value="1"/>
</dbReference>
<dbReference type="InterPro" id="IPR001005">
    <property type="entry name" value="SANT/Myb"/>
</dbReference>
<keyword evidence="5" id="KW-1185">Reference proteome</keyword>
<evidence type="ECO:0000259" key="3">
    <source>
        <dbReference type="PROSITE" id="PS50090"/>
    </source>
</evidence>
<dbReference type="Gene3D" id="1.20.920.10">
    <property type="entry name" value="Bromodomain-like"/>
    <property type="match status" value="1"/>
</dbReference>
<keyword evidence="1" id="KW-0103">Bromodomain</keyword>
<evidence type="ECO:0000256" key="1">
    <source>
        <dbReference type="ARBA" id="ARBA00023117"/>
    </source>
</evidence>
<name>A0AAD8W313_LOLMU</name>
<feature type="domain" description="Myb-like" evidence="3">
    <location>
        <begin position="20"/>
        <end position="72"/>
    </location>
</feature>
<dbReference type="Pfam" id="PF00439">
    <property type="entry name" value="Bromodomain"/>
    <property type="match status" value="1"/>
</dbReference>
<feature type="compositionally biased region" description="Low complexity" evidence="2">
    <location>
        <begin position="152"/>
        <end position="165"/>
    </location>
</feature>
<feature type="region of interest" description="Disordered" evidence="2">
    <location>
        <begin position="144"/>
        <end position="211"/>
    </location>
</feature>
<dbReference type="EMBL" id="JAUUTY010000005">
    <property type="protein sequence ID" value="KAK1631864.1"/>
    <property type="molecule type" value="Genomic_DNA"/>
</dbReference>
<accession>A0AAD8W313</accession>
<dbReference type="PROSITE" id="PS50090">
    <property type="entry name" value="MYB_LIKE"/>
    <property type="match status" value="1"/>
</dbReference>
<protein>
    <recommendedName>
        <fullName evidence="3">Myb-like domain-containing protein</fullName>
    </recommendedName>
</protein>